<evidence type="ECO:0000256" key="1">
    <source>
        <dbReference type="PROSITE-ProRule" id="PRU00047"/>
    </source>
</evidence>
<accession>A0A6L2JGH3</accession>
<protein>
    <submittedName>
        <fullName evidence="5">Uncharacterized mitochondrial protein AtMg00810-like</fullName>
    </submittedName>
</protein>
<dbReference type="PANTHER" id="PTHR11439:SF483">
    <property type="entry name" value="PEPTIDE SYNTHASE GLIP-LIKE, PUTATIVE (AFU_ORTHOLOGUE AFUA_3G12920)-RELATED"/>
    <property type="match status" value="1"/>
</dbReference>
<feature type="region of interest" description="Disordered" evidence="3">
    <location>
        <begin position="728"/>
        <end position="754"/>
    </location>
</feature>
<evidence type="ECO:0000256" key="2">
    <source>
        <dbReference type="SAM" id="Coils"/>
    </source>
</evidence>
<feature type="domain" description="CCHC-type" evidence="4">
    <location>
        <begin position="58"/>
        <end position="74"/>
    </location>
</feature>
<dbReference type="EMBL" id="BKCJ010000771">
    <property type="protein sequence ID" value="GEU36108.1"/>
    <property type="molecule type" value="Genomic_DNA"/>
</dbReference>
<feature type="coiled-coil region" evidence="2">
    <location>
        <begin position="264"/>
        <end position="325"/>
    </location>
</feature>
<sequence>MSDSTYSNTSDLDDIQDIELIMQLDQSQRYASSGSMGNATWINRSVGTYTTSLAKVVRCYNCQGEGHMARQCTKPKRPKNFEWFKEKMLLAQALESGTVLDEEQMAFLADNGDTVTTVATGQGSRELTIPSIFQTGDLDAFDSDCDEAPSASVVLMAKLSAYDSDVLLEVPSHDINLDNNVFDNIVQELQYSDQPPFIDDSNIETTSDSNVISYEQCLKESENEAVQSTTSPAQQDALILSVLEEMSNQVAKCNVVDNYNKIINESLTAELERYKEQVNNFKERQKFDLNDREKYIDSQLRDQKIDKHLDEIIDLEKKRKELDNIVYKIALGYQNPLYLTEAQRKQSALYCGQSIVKKHDALFVPGLAKEIAEMKEVFNQMETEVDNLSIERKCFEIKEKELLRKNEHLLEHILYQDVMCIAMHADVENKFVVPAINDNNAYAKMEQSYIDEYGKVLELEAGLSKKKNMVEKIVYDELSNKCLRLKNRFISLEIKRNKEVHVDYLQKAKEHADTLRDIVEQAKALKTLDNALEYACKFTTRIQELFVYGHATCPSSSNKNEKLATSAKTNKSKTVRFANSNKKKVWKPIGRSNRPLVLGFGLSKHMTEQCSQLINFVSKFMGTVRFRNDHVAAIMGYGNYQIGNVTISRVYYVEGLGHNLFSLGQLCDSDLEDSFITLLPQHLVFHQQRKTGISCSNPCSMNTFSLQVLYLMLLAVVASLLDDTTGTPSSTSIDQDAPTVSTSPTTQETQSPVKRDEFRGVLKNKARLVAKGFRQEEGFDFEESFTSVLSIPHYSPGKKTKISYRGISINLSKYALEIIKKYGMKSSDSVDIHMLDRTKLEEDLQGILVDPTRYRGMISSLMYLTSSRPDLVFAVCMCARYQAKPIKKHLHEVKRIYRYLKGTINMGLWYSKDTDIALTAYADANHAGCQDTRRSTSGSAQFLGDKIIEQENPQQAALDEALVPIVDQVKIYSCNMRIDPTKKQKEATYQVTLDILKLSSYYNAFLITADEFVKPLPHDALVSFLKQLGYKDNQVPIDENICPIPDSPRSSSTTSSQNMTSFPRDMAHLSTLSNLMMNDGIKKFDAYLTYIALSTNNELPKVGKGTCKGPKENIKAIAPQLKEKKSKNAPRKKSFITADDNILLDPNEAVKLAESISKTEAYEQEEEQQLHEIHAHLVTEKITKIVESEETKDD</sequence>
<feature type="region of interest" description="Disordered" evidence="3">
    <location>
        <begin position="1041"/>
        <end position="1060"/>
    </location>
</feature>
<name>A0A6L2JGH3_TANCI</name>
<dbReference type="AlphaFoldDB" id="A0A6L2JGH3"/>
<evidence type="ECO:0000259" key="4">
    <source>
        <dbReference type="PROSITE" id="PS50158"/>
    </source>
</evidence>
<keyword evidence="1" id="KW-0862">Zinc</keyword>
<keyword evidence="2" id="KW-0175">Coiled coil</keyword>
<keyword evidence="1" id="KW-0479">Metal-binding</keyword>
<feature type="compositionally biased region" description="Low complexity" evidence="3">
    <location>
        <begin position="738"/>
        <end position="752"/>
    </location>
</feature>
<dbReference type="GO" id="GO:0008270">
    <property type="term" value="F:zinc ion binding"/>
    <property type="evidence" value="ECO:0007669"/>
    <property type="project" value="UniProtKB-KW"/>
</dbReference>
<comment type="caution">
    <text evidence="5">The sequence shown here is derived from an EMBL/GenBank/DDBJ whole genome shotgun (WGS) entry which is preliminary data.</text>
</comment>
<proteinExistence type="predicted"/>
<dbReference type="Pfam" id="PF00098">
    <property type="entry name" value="zf-CCHC"/>
    <property type="match status" value="1"/>
</dbReference>
<dbReference type="SMART" id="SM00343">
    <property type="entry name" value="ZnF_C2HC"/>
    <property type="match status" value="1"/>
</dbReference>
<dbReference type="SUPFAM" id="SSF57756">
    <property type="entry name" value="Retrovirus zinc finger-like domains"/>
    <property type="match status" value="1"/>
</dbReference>
<keyword evidence="1" id="KW-0863">Zinc-finger</keyword>
<dbReference type="GO" id="GO:0003676">
    <property type="term" value="F:nucleic acid binding"/>
    <property type="evidence" value="ECO:0007669"/>
    <property type="project" value="InterPro"/>
</dbReference>
<dbReference type="InterPro" id="IPR001878">
    <property type="entry name" value="Znf_CCHC"/>
</dbReference>
<dbReference type="PANTHER" id="PTHR11439">
    <property type="entry name" value="GAG-POL-RELATED RETROTRANSPOSON"/>
    <property type="match status" value="1"/>
</dbReference>
<evidence type="ECO:0000313" key="5">
    <source>
        <dbReference type="EMBL" id="GEU36108.1"/>
    </source>
</evidence>
<dbReference type="InterPro" id="IPR036875">
    <property type="entry name" value="Znf_CCHC_sf"/>
</dbReference>
<organism evidence="5">
    <name type="scientific">Tanacetum cinerariifolium</name>
    <name type="common">Dalmatian daisy</name>
    <name type="synonym">Chrysanthemum cinerariifolium</name>
    <dbReference type="NCBI Taxonomy" id="118510"/>
    <lineage>
        <taxon>Eukaryota</taxon>
        <taxon>Viridiplantae</taxon>
        <taxon>Streptophyta</taxon>
        <taxon>Embryophyta</taxon>
        <taxon>Tracheophyta</taxon>
        <taxon>Spermatophyta</taxon>
        <taxon>Magnoliopsida</taxon>
        <taxon>eudicotyledons</taxon>
        <taxon>Gunneridae</taxon>
        <taxon>Pentapetalae</taxon>
        <taxon>asterids</taxon>
        <taxon>campanulids</taxon>
        <taxon>Asterales</taxon>
        <taxon>Asteraceae</taxon>
        <taxon>Asteroideae</taxon>
        <taxon>Anthemideae</taxon>
        <taxon>Anthemidinae</taxon>
        <taxon>Tanacetum</taxon>
    </lineage>
</organism>
<gene>
    <name evidence="5" type="ORF">Tci_008086</name>
</gene>
<reference evidence="5" key="1">
    <citation type="journal article" date="2019" name="Sci. Rep.">
        <title>Draft genome of Tanacetum cinerariifolium, the natural source of mosquito coil.</title>
        <authorList>
            <person name="Yamashiro T."/>
            <person name="Shiraishi A."/>
            <person name="Satake H."/>
            <person name="Nakayama K."/>
        </authorList>
    </citation>
    <scope>NUCLEOTIDE SEQUENCE</scope>
</reference>
<dbReference type="Gene3D" id="4.10.60.10">
    <property type="entry name" value="Zinc finger, CCHC-type"/>
    <property type="match status" value="1"/>
</dbReference>
<feature type="compositionally biased region" description="Low complexity" evidence="3">
    <location>
        <begin position="1047"/>
        <end position="1060"/>
    </location>
</feature>
<dbReference type="PROSITE" id="PS50158">
    <property type="entry name" value="ZF_CCHC"/>
    <property type="match status" value="1"/>
</dbReference>
<dbReference type="Pfam" id="PF22936">
    <property type="entry name" value="Pol_BBD"/>
    <property type="match status" value="1"/>
</dbReference>
<dbReference type="InterPro" id="IPR054722">
    <property type="entry name" value="PolX-like_BBD"/>
</dbReference>
<evidence type="ECO:0000256" key="3">
    <source>
        <dbReference type="SAM" id="MobiDB-lite"/>
    </source>
</evidence>
<feature type="coiled-coil region" evidence="2">
    <location>
        <begin position="475"/>
        <end position="525"/>
    </location>
</feature>